<keyword evidence="3" id="KW-1185">Reference proteome</keyword>
<dbReference type="EMBL" id="JAUKPO010000006">
    <property type="protein sequence ID" value="MDO1447236.1"/>
    <property type="molecule type" value="Genomic_DNA"/>
</dbReference>
<gene>
    <name evidence="2" type="ORF">Q0590_13280</name>
</gene>
<proteinExistence type="predicted"/>
<dbReference type="Proteomes" id="UP001168528">
    <property type="component" value="Unassembled WGS sequence"/>
</dbReference>
<evidence type="ECO:0000313" key="2">
    <source>
        <dbReference type="EMBL" id="MDO1447236.1"/>
    </source>
</evidence>
<keyword evidence="1" id="KW-1133">Transmembrane helix</keyword>
<accession>A0ABT8R6F2</accession>
<organism evidence="2 3">
    <name type="scientific">Rhodocytophaga aerolata</name>
    <dbReference type="NCBI Taxonomy" id="455078"/>
    <lineage>
        <taxon>Bacteria</taxon>
        <taxon>Pseudomonadati</taxon>
        <taxon>Bacteroidota</taxon>
        <taxon>Cytophagia</taxon>
        <taxon>Cytophagales</taxon>
        <taxon>Rhodocytophagaceae</taxon>
        <taxon>Rhodocytophaga</taxon>
    </lineage>
</organism>
<keyword evidence="1" id="KW-0812">Transmembrane</keyword>
<reference evidence="2" key="1">
    <citation type="submission" date="2023-07" db="EMBL/GenBank/DDBJ databases">
        <title>The genome sequence of Rhodocytophaga aerolata KACC 12507.</title>
        <authorList>
            <person name="Zhang X."/>
        </authorList>
    </citation>
    <scope>NUCLEOTIDE SEQUENCE</scope>
    <source>
        <strain evidence="2">KACC 12507</strain>
    </source>
</reference>
<evidence type="ECO:0008006" key="4">
    <source>
        <dbReference type="Google" id="ProtNLM"/>
    </source>
</evidence>
<protein>
    <recommendedName>
        <fullName evidence="4">DUF3592 domain-containing protein</fullName>
    </recommendedName>
</protein>
<dbReference type="RefSeq" id="WP_302038036.1">
    <property type="nucleotide sequence ID" value="NZ_JAUKPO010000006.1"/>
</dbReference>
<name>A0ABT8R6F2_9BACT</name>
<feature type="transmembrane region" description="Helical" evidence="1">
    <location>
        <begin position="101"/>
        <end position="121"/>
    </location>
</feature>
<comment type="caution">
    <text evidence="2">The sequence shown here is derived from an EMBL/GenBank/DDBJ whole genome shotgun (WGS) entry which is preliminary data.</text>
</comment>
<keyword evidence="1" id="KW-0472">Membrane</keyword>
<sequence>MQISKAVFCSVVLLILLIPILAQADLFLFGIRTEGTVTGTDWVASKRGSGYTYAEIECKTANQVIIIYGPQNVGYKTSEKLMVIYDKQNLKNHLLVNFWSIYLRSSGVIATLLLILWTGLYRALSLQKAEQELIHEK</sequence>
<evidence type="ECO:0000256" key="1">
    <source>
        <dbReference type="SAM" id="Phobius"/>
    </source>
</evidence>
<evidence type="ECO:0000313" key="3">
    <source>
        <dbReference type="Proteomes" id="UP001168528"/>
    </source>
</evidence>